<evidence type="ECO:0000256" key="1">
    <source>
        <dbReference type="SAM" id="MobiDB-lite"/>
    </source>
</evidence>
<dbReference type="AlphaFoldDB" id="A0A1I7SH43"/>
<proteinExistence type="predicted"/>
<reference evidence="3" key="1">
    <citation type="submission" date="2016-11" db="UniProtKB">
        <authorList>
            <consortium name="WormBaseParasite"/>
        </authorList>
    </citation>
    <scope>IDENTIFICATION</scope>
</reference>
<protein>
    <submittedName>
        <fullName evidence="3">Integrase</fullName>
    </submittedName>
</protein>
<organism evidence="2 3">
    <name type="scientific">Bursaphelenchus xylophilus</name>
    <name type="common">Pinewood nematode worm</name>
    <name type="synonym">Aphelenchoides xylophilus</name>
    <dbReference type="NCBI Taxonomy" id="6326"/>
    <lineage>
        <taxon>Eukaryota</taxon>
        <taxon>Metazoa</taxon>
        <taxon>Ecdysozoa</taxon>
        <taxon>Nematoda</taxon>
        <taxon>Chromadorea</taxon>
        <taxon>Rhabditida</taxon>
        <taxon>Tylenchina</taxon>
        <taxon>Tylenchomorpha</taxon>
        <taxon>Aphelenchoidea</taxon>
        <taxon>Aphelenchoididae</taxon>
        <taxon>Bursaphelenchus</taxon>
    </lineage>
</organism>
<feature type="region of interest" description="Disordered" evidence="1">
    <location>
        <begin position="1"/>
        <end position="29"/>
    </location>
</feature>
<evidence type="ECO:0000313" key="2">
    <source>
        <dbReference type="Proteomes" id="UP000095284"/>
    </source>
</evidence>
<sequence>MTSGLLEGPRQQLFGHTYTDQDVMDYDDR</sequence>
<name>A0A1I7SH43_BURXY</name>
<dbReference type="Proteomes" id="UP000095284">
    <property type="component" value="Unplaced"/>
</dbReference>
<evidence type="ECO:0000313" key="3">
    <source>
        <dbReference type="WBParaSite" id="BXY_1235800.1"/>
    </source>
</evidence>
<dbReference type="WBParaSite" id="BXY_1235800.1">
    <property type="protein sequence ID" value="BXY_1235800.1"/>
    <property type="gene ID" value="BXY_1235800"/>
</dbReference>
<accession>A0A1I7SH43</accession>